<feature type="domain" description="Reverse transcriptase zinc-binding" evidence="1">
    <location>
        <begin position="183"/>
        <end position="271"/>
    </location>
</feature>
<dbReference type="OrthoDB" id="1436389at2759"/>
<proteinExistence type="predicted"/>
<dbReference type="Proteomes" id="UP000634136">
    <property type="component" value="Unassembled WGS sequence"/>
</dbReference>
<dbReference type="InterPro" id="IPR026960">
    <property type="entry name" value="RVT-Znf"/>
</dbReference>
<organism evidence="2 3">
    <name type="scientific">Senna tora</name>
    <dbReference type="NCBI Taxonomy" id="362788"/>
    <lineage>
        <taxon>Eukaryota</taxon>
        <taxon>Viridiplantae</taxon>
        <taxon>Streptophyta</taxon>
        <taxon>Embryophyta</taxon>
        <taxon>Tracheophyta</taxon>
        <taxon>Spermatophyta</taxon>
        <taxon>Magnoliopsida</taxon>
        <taxon>eudicotyledons</taxon>
        <taxon>Gunneridae</taxon>
        <taxon>Pentapetalae</taxon>
        <taxon>rosids</taxon>
        <taxon>fabids</taxon>
        <taxon>Fabales</taxon>
        <taxon>Fabaceae</taxon>
        <taxon>Caesalpinioideae</taxon>
        <taxon>Cassia clade</taxon>
        <taxon>Senna</taxon>
    </lineage>
</organism>
<dbReference type="AlphaFoldDB" id="A0A834WHX9"/>
<evidence type="ECO:0000259" key="1">
    <source>
        <dbReference type="Pfam" id="PF13966"/>
    </source>
</evidence>
<evidence type="ECO:0000313" key="3">
    <source>
        <dbReference type="Proteomes" id="UP000634136"/>
    </source>
</evidence>
<evidence type="ECO:0000313" key="2">
    <source>
        <dbReference type="EMBL" id="KAF7821508.1"/>
    </source>
</evidence>
<dbReference type="Pfam" id="PF13966">
    <property type="entry name" value="zf-RVT"/>
    <property type="match status" value="1"/>
</dbReference>
<keyword evidence="3" id="KW-1185">Reference proteome</keyword>
<comment type="caution">
    <text evidence="2">The sequence shown here is derived from an EMBL/GenBank/DDBJ whole genome shotgun (WGS) entry which is preliminary data.</text>
</comment>
<reference evidence="2" key="1">
    <citation type="submission" date="2020-09" db="EMBL/GenBank/DDBJ databases">
        <title>Genome-Enabled Discovery of Anthraquinone Biosynthesis in Senna tora.</title>
        <authorList>
            <person name="Kang S.-H."/>
            <person name="Pandey R.P."/>
            <person name="Lee C.-M."/>
            <person name="Sim J.-S."/>
            <person name="Jeong J.-T."/>
            <person name="Choi B.-S."/>
            <person name="Jung M."/>
            <person name="Ginzburg D."/>
            <person name="Zhao K."/>
            <person name="Won S.Y."/>
            <person name="Oh T.-J."/>
            <person name="Yu Y."/>
            <person name="Kim N.-H."/>
            <person name="Lee O.R."/>
            <person name="Lee T.-H."/>
            <person name="Bashyal P."/>
            <person name="Kim T.-S."/>
            <person name="Lee W.-H."/>
            <person name="Kawkins C."/>
            <person name="Kim C.-K."/>
            <person name="Kim J.S."/>
            <person name="Ahn B.O."/>
            <person name="Rhee S.Y."/>
            <person name="Sohng J.K."/>
        </authorList>
    </citation>
    <scope>NUCLEOTIDE SEQUENCE</scope>
    <source>
        <tissue evidence="2">Leaf</tissue>
    </source>
</reference>
<dbReference type="EMBL" id="JAAIUW010000008">
    <property type="protein sequence ID" value="KAF7821508.1"/>
    <property type="molecule type" value="Genomic_DNA"/>
</dbReference>
<dbReference type="PANTHER" id="PTHR33116">
    <property type="entry name" value="REVERSE TRANSCRIPTASE ZINC-BINDING DOMAIN-CONTAINING PROTEIN-RELATED-RELATED"/>
    <property type="match status" value="1"/>
</dbReference>
<accession>A0A834WHX9</accession>
<protein>
    <submittedName>
        <fullName evidence="2">Ribonuclease H</fullName>
    </submittedName>
</protein>
<sequence length="523" mass="61039">MSLYHLNYYKLTKAEAMKCDIVLAHFFWGSDRQRSKPHMLNWEAICKPMNLGGLGVKSFSEFNQALLAKQFWRIISHPNTLLSLIMKAKYATSGSSVGFKCPQTTSKQWKDIFSAKDVVLNHIKWQVGTGHNIPLNNAHWPTPTNNADNQVNRVSDILKTPISINQGEDKLYWNENNDAANKVKDGYNKLTESRQSIPNQNHFKAWKDYWKINLPNKVLMFGWKLCHNRLSIVENLLKRNYNIEGSRIFGCDLMETQNHLLMDCPAANAAWFGCTYSIRIESVQFGSIQEWIQHILQPNNRSIWINEFDKKELLIHILVTYWSLYKSRNEILFQHKDILPNHIISLCNEMQMVWKLGVSDEEVRDMVSNRKFRNEYAQARDRQHTSPFSVYVVYQNDKRGKNRIWGSYYTTATGHWVPIVGMVSPSKEHLQGTVLKGIRETLQMLRNYQHHDVMIYMENKHLATKLNGHIDFSNYWGTVARDIDTMRLDFTYFECISIDYIDKAPLNYLRGAQAGIYYNLHGL</sequence>
<name>A0A834WHX9_9FABA</name>
<dbReference type="PANTHER" id="PTHR33116:SF86">
    <property type="entry name" value="REVERSE TRANSCRIPTASE DOMAIN-CONTAINING PROTEIN"/>
    <property type="match status" value="1"/>
</dbReference>
<gene>
    <name evidence="2" type="ORF">G2W53_026963</name>
</gene>